<name>A0ABQ8JQJ7_DERPT</name>
<protein>
    <submittedName>
        <fullName evidence="1">Uncharacterized protein</fullName>
    </submittedName>
</protein>
<comment type="caution">
    <text evidence="1">The sequence shown here is derived from an EMBL/GenBank/DDBJ whole genome shotgun (WGS) entry which is preliminary data.</text>
</comment>
<evidence type="ECO:0000313" key="1">
    <source>
        <dbReference type="EMBL" id="KAH9424645.1"/>
    </source>
</evidence>
<dbReference type="EMBL" id="NJHN03000028">
    <property type="protein sequence ID" value="KAH9424645.1"/>
    <property type="molecule type" value="Genomic_DNA"/>
</dbReference>
<organism evidence="1 2">
    <name type="scientific">Dermatophagoides pteronyssinus</name>
    <name type="common">European house dust mite</name>
    <dbReference type="NCBI Taxonomy" id="6956"/>
    <lineage>
        <taxon>Eukaryota</taxon>
        <taxon>Metazoa</taxon>
        <taxon>Ecdysozoa</taxon>
        <taxon>Arthropoda</taxon>
        <taxon>Chelicerata</taxon>
        <taxon>Arachnida</taxon>
        <taxon>Acari</taxon>
        <taxon>Acariformes</taxon>
        <taxon>Sarcoptiformes</taxon>
        <taxon>Astigmata</taxon>
        <taxon>Psoroptidia</taxon>
        <taxon>Analgoidea</taxon>
        <taxon>Pyroglyphidae</taxon>
        <taxon>Dermatophagoidinae</taxon>
        <taxon>Dermatophagoides</taxon>
    </lineage>
</organism>
<reference evidence="1 2" key="1">
    <citation type="journal article" date="2018" name="J. Allergy Clin. Immunol.">
        <title>High-quality assembly of Dermatophagoides pteronyssinus genome and transcriptome reveals a wide range of novel allergens.</title>
        <authorList>
            <person name="Liu X.Y."/>
            <person name="Yang K.Y."/>
            <person name="Wang M.Q."/>
            <person name="Kwok J.S."/>
            <person name="Zeng X."/>
            <person name="Yang Z."/>
            <person name="Xiao X.J."/>
            <person name="Lau C.P."/>
            <person name="Li Y."/>
            <person name="Huang Z.M."/>
            <person name="Ba J.G."/>
            <person name="Yim A.K."/>
            <person name="Ouyang C.Y."/>
            <person name="Ngai S.M."/>
            <person name="Chan T.F."/>
            <person name="Leung E.L."/>
            <person name="Liu L."/>
            <person name="Liu Z.G."/>
            <person name="Tsui S.K."/>
        </authorList>
    </citation>
    <scope>NUCLEOTIDE SEQUENCE [LARGE SCALE GENOMIC DNA]</scope>
    <source>
        <strain evidence="1">Derp</strain>
    </source>
</reference>
<reference evidence="1 2" key="2">
    <citation type="journal article" date="2022" name="Mol. Biol. Evol.">
        <title>Comparative Genomics Reveals Insights into the Divergent Evolution of Astigmatic Mites and Household Pest Adaptations.</title>
        <authorList>
            <person name="Xiong Q."/>
            <person name="Wan A.T."/>
            <person name="Liu X."/>
            <person name="Fung C.S."/>
            <person name="Xiao X."/>
            <person name="Malainual N."/>
            <person name="Hou J."/>
            <person name="Wang L."/>
            <person name="Wang M."/>
            <person name="Yang K.Y."/>
            <person name="Cui Y."/>
            <person name="Leung E.L."/>
            <person name="Nong W."/>
            <person name="Shin S.K."/>
            <person name="Au S.W."/>
            <person name="Jeong K.Y."/>
            <person name="Chew F.T."/>
            <person name="Hui J.H."/>
            <person name="Leung T.F."/>
            <person name="Tungtrongchitr A."/>
            <person name="Zhong N."/>
            <person name="Liu Z."/>
            <person name="Tsui S.K."/>
        </authorList>
    </citation>
    <scope>NUCLEOTIDE SEQUENCE [LARGE SCALE GENOMIC DNA]</scope>
    <source>
        <strain evidence="1">Derp</strain>
    </source>
</reference>
<gene>
    <name evidence="1" type="ORF">DERP_013068</name>
</gene>
<evidence type="ECO:0000313" key="2">
    <source>
        <dbReference type="Proteomes" id="UP000887458"/>
    </source>
</evidence>
<sequence>MFAHRTNQQNQLQNRFSFGYVFCWLSFAPISVPEALKISVDECKGKPCILDRIIPSNNNNNKKLIVKNMGQKK</sequence>
<dbReference type="Proteomes" id="UP000887458">
    <property type="component" value="Unassembled WGS sequence"/>
</dbReference>
<feature type="non-terminal residue" evidence="1">
    <location>
        <position position="73"/>
    </location>
</feature>
<proteinExistence type="predicted"/>
<keyword evidence="2" id="KW-1185">Reference proteome</keyword>
<accession>A0ABQ8JQJ7</accession>